<keyword evidence="2" id="KW-0646">Protease inhibitor</keyword>
<dbReference type="Proteomes" id="UP000639772">
    <property type="component" value="Unassembled WGS sequence"/>
</dbReference>
<sequence length="87" mass="9695">MSNGCRPCQGTPCQGDKLSWPELLGAKGAIAKEIIERENPELFVSYVYCDARIIQDCCCNRVWLWVRPPPNGHDPSEGIVCHVPRIG</sequence>
<dbReference type="InterPro" id="IPR036354">
    <property type="entry name" value="Prot_inh_pot1_sf"/>
</dbReference>
<dbReference type="Pfam" id="PF00280">
    <property type="entry name" value="potato_inhibit"/>
    <property type="match status" value="1"/>
</dbReference>
<reference evidence="6 7" key="1">
    <citation type="journal article" date="2020" name="Nat. Food">
        <title>A phased Vanilla planifolia genome enables genetic improvement of flavour and production.</title>
        <authorList>
            <person name="Hasing T."/>
            <person name="Tang H."/>
            <person name="Brym M."/>
            <person name="Khazi F."/>
            <person name="Huang T."/>
            <person name="Chambers A.H."/>
        </authorList>
    </citation>
    <scope>NUCLEOTIDE SEQUENCE [LARGE SCALE GENOMIC DNA]</scope>
    <source>
        <tissue evidence="4">Leaf</tissue>
    </source>
</reference>
<evidence type="ECO:0000256" key="3">
    <source>
        <dbReference type="ARBA" id="ARBA00022900"/>
    </source>
</evidence>
<organism evidence="4 6">
    <name type="scientific">Vanilla planifolia</name>
    <name type="common">Vanilla</name>
    <dbReference type="NCBI Taxonomy" id="51239"/>
    <lineage>
        <taxon>Eukaryota</taxon>
        <taxon>Viridiplantae</taxon>
        <taxon>Streptophyta</taxon>
        <taxon>Embryophyta</taxon>
        <taxon>Tracheophyta</taxon>
        <taxon>Spermatophyta</taxon>
        <taxon>Magnoliopsida</taxon>
        <taxon>Liliopsida</taxon>
        <taxon>Asparagales</taxon>
        <taxon>Orchidaceae</taxon>
        <taxon>Vanilloideae</taxon>
        <taxon>Vanilleae</taxon>
        <taxon>Vanilla</taxon>
    </lineage>
</organism>
<evidence type="ECO:0000313" key="7">
    <source>
        <dbReference type="Proteomes" id="UP000639772"/>
    </source>
</evidence>
<dbReference type="PANTHER" id="PTHR33091">
    <property type="entry name" value="PROTEIN, PUTATIVE, EXPRESSED-RELATED"/>
    <property type="match status" value="1"/>
</dbReference>
<keyword evidence="6" id="KW-1185">Reference proteome</keyword>
<dbReference type="EMBL" id="JADCNL010000008">
    <property type="protein sequence ID" value="KAG0470201.1"/>
    <property type="molecule type" value="Genomic_DNA"/>
</dbReference>
<comment type="caution">
    <text evidence="4">The sequence shown here is derived from an EMBL/GenBank/DDBJ whole genome shotgun (WGS) entry which is preliminary data.</text>
</comment>
<evidence type="ECO:0000256" key="1">
    <source>
        <dbReference type="ARBA" id="ARBA00008210"/>
    </source>
</evidence>
<evidence type="ECO:0000256" key="2">
    <source>
        <dbReference type="ARBA" id="ARBA00022690"/>
    </source>
</evidence>
<comment type="similarity">
    <text evidence="1">Belongs to the protease inhibitor I13 (potato type I serine protease inhibitor) family.</text>
</comment>
<proteinExistence type="inferred from homology"/>
<dbReference type="InterPro" id="IPR000864">
    <property type="entry name" value="Prot_inh_pot1"/>
</dbReference>
<evidence type="ECO:0000313" key="5">
    <source>
        <dbReference type="EMBL" id="KAG0471731.1"/>
    </source>
</evidence>
<gene>
    <name evidence="5" type="ORF">HPP92_016277</name>
    <name evidence="4" type="ORF">HPP92_016901</name>
</gene>
<accession>A0A835USK7</accession>
<dbReference type="GO" id="GO:0009611">
    <property type="term" value="P:response to wounding"/>
    <property type="evidence" value="ECO:0007669"/>
    <property type="project" value="InterPro"/>
</dbReference>
<dbReference type="OrthoDB" id="10013825at2759"/>
<evidence type="ECO:0000313" key="4">
    <source>
        <dbReference type="EMBL" id="KAG0470201.1"/>
    </source>
</evidence>
<dbReference type="Proteomes" id="UP000636800">
    <property type="component" value="Unassembled WGS sequence"/>
</dbReference>
<name>A0A835USK7_VANPL</name>
<dbReference type="PANTHER" id="PTHR33091:SF29">
    <property type="entry name" value="SUBTILISIN INHIBITOR 1"/>
    <property type="match status" value="1"/>
</dbReference>
<dbReference type="AlphaFoldDB" id="A0A835USK7"/>
<dbReference type="GO" id="GO:0004867">
    <property type="term" value="F:serine-type endopeptidase inhibitor activity"/>
    <property type="evidence" value="ECO:0007669"/>
    <property type="project" value="UniProtKB-KW"/>
</dbReference>
<dbReference type="Gene3D" id="3.30.10.10">
    <property type="entry name" value="Trypsin Inhibitor V, subunit A"/>
    <property type="match status" value="1"/>
</dbReference>
<dbReference type="EMBL" id="JADCNM010000008">
    <property type="protein sequence ID" value="KAG0471731.1"/>
    <property type="molecule type" value="Genomic_DNA"/>
</dbReference>
<dbReference type="SUPFAM" id="SSF54654">
    <property type="entry name" value="CI-2 family of serine protease inhibitors"/>
    <property type="match status" value="1"/>
</dbReference>
<evidence type="ECO:0000313" key="6">
    <source>
        <dbReference type="Proteomes" id="UP000636800"/>
    </source>
</evidence>
<keyword evidence="3" id="KW-0722">Serine protease inhibitor</keyword>
<protein>
    <submittedName>
        <fullName evidence="4">Uncharacterized protein</fullName>
    </submittedName>
</protein>
<dbReference type="PROSITE" id="PS00285">
    <property type="entry name" value="POTATO_INHIBITOR"/>
    <property type="match status" value="1"/>
</dbReference>